<dbReference type="EMBL" id="BBYR01000023">
    <property type="protein sequence ID" value="GAP35450.1"/>
    <property type="molecule type" value="Genomic_DNA"/>
</dbReference>
<gene>
    <name evidence="2" type="ORF">ISF6_1223</name>
</gene>
<feature type="region of interest" description="Disordered" evidence="1">
    <location>
        <begin position="1"/>
        <end position="22"/>
    </location>
</feature>
<dbReference type="STRING" id="1547922.ISF6_1223"/>
<name>A0A0K8NZU4_PISS1</name>
<keyword evidence="3" id="KW-1185">Reference proteome</keyword>
<dbReference type="AlphaFoldDB" id="A0A0K8NZU4"/>
<sequence length="53" mass="5546">MHRFVAHGQGPAGHGRAERSVHCRPGDAAGVARIGPLQPFVQHAMPPAARITA</sequence>
<protein>
    <submittedName>
        <fullName evidence="2">Uncharacterized protein</fullName>
    </submittedName>
</protein>
<evidence type="ECO:0000256" key="1">
    <source>
        <dbReference type="SAM" id="MobiDB-lite"/>
    </source>
</evidence>
<evidence type="ECO:0000313" key="2">
    <source>
        <dbReference type="EMBL" id="GAP35450.1"/>
    </source>
</evidence>
<accession>A0A0K8NZU4</accession>
<dbReference type="Proteomes" id="UP000037660">
    <property type="component" value="Unassembled WGS sequence"/>
</dbReference>
<evidence type="ECO:0000313" key="3">
    <source>
        <dbReference type="Proteomes" id="UP000037660"/>
    </source>
</evidence>
<reference evidence="2 3" key="2">
    <citation type="journal article" date="2016" name="Science">
        <title>A bacterium that degrades and assimilates poly(ethylene terephthalate).</title>
        <authorList>
            <person name="Yoshida S."/>
            <person name="Hiraga K."/>
            <person name="Takehana T."/>
            <person name="Taniguchi I."/>
            <person name="Yamaji H."/>
            <person name="Maeda Y."/>
            <person name="Toyohara K."/>
            <person name="Miyamoto K."/>
            <person name="Kimura Y."/>
            <person name="Oda K."/>
        </authorList>
    </citation>
    <scope>NUCLEOTIDE SEQUENCE [LARGE SCALE GENOMIC DNA]</scope>
    <source>
        <strain evidence="3">NBRC 110686 / TISTR 2288 / 201-F6</strain>
    </source>
</reference>
<organism evidence="2 3">
    <name type="scientific">Piscinibacter sakaiensis</name>
    <name type="common">Ideonella sakaiensis</name>
    <dbReference type="NCBI Taxonomy" id="1547922"/>
    <lineage>
        <taxon>Bacteria</taxon>
        <taxon>Pseudomonadati</taxon>
        <taxon>Pseudomonadota</taxon>
        <taxon>Betaproteobacteria</taxon>
        <taxon>Burkholderiales</taxon>
        <taxon>Sphaerotilaceae</taxon>
        <taxon>Piscinibacter</taxon>
    </lineage>
</organism>
<comment type="caution">
    <text evidence="2">The sequence shown here is derived from an EMBL/GenBank/DDBJ whole genome shotgun (WGS) entry which is preliminary data.</text>
</comment>
<proteinExistence type="predicted"/>
<reference evidence="3" key="1">
    <citation type="submission" date="2015-07" db="EMBL/GenBank/DDBJ databases">
        <title>Discovery of a poly(ethylene terephthalate assimilation.</title>
        <authorList>
            <person name="Yoshida S."/>
            <person name="Hiraga K."/>
            <person name="Takehana T."/>
            <person name="Taniguchi I."/>
            <person name="Yamaji H."/>
            <person name="Maeda Y."/>
            <person name="Toyohara K."/>
            <person name="Miyamoto K."/>
            <person name="Kimura Y."/>
            <person name="Oda K."/>
        </authorList>
    </citation>
    <scope>NUCLEOTIDE SEQUENCE [LARGE SCALE GENOMIC DNA]</scope>
    <source>
        <strain evidence="3">NBRC 110686 / TISTR 2288 / 201-F6</strain>
    </source>
</reference>